<dbReference type="RefSeq" id="WP_326124686.1">
    <property type="nucleotide sequence ID" value="NZ_JARSFG010000022.1"/>
</dbReference>
<keyword evidence="1" id="KW-0472">Membrane</keyword>
<keyword evidence="3" id="KW-1185">Reference proteome</keyword>
<dbReference type="Pfam" id="PF17247">
    <property type="entry name" value="DUF5316"/>
    <property type="match status" value="1"/>
</dbReference>
<dbReference type="Proteomes" id="UP001344888">
    <property type="component" value="Unassembled WGS sequence"/>
</dbReference>
<accession>A0AAW9NRC5</accession>
<protein>
    <submittedName>
        <fullName evidence="2">DUF5316 domain-containing protein</fullName>
    </submittedName>
</protein>
<dbReference type="InterPro" id="IPR035167">
    <property type="entry name" value="DUF5316"/>
</dbReference>
<keyword evidence="1" id="KW-1133">Transmembrane helix</keyword>
<comment type="caution">
    <text evidence="2">The sequence shown here is derived from an EMBL/GenBank/DDBJ whole genome shotgun (WGS) entry which is preliminary data.</text>
</comment>
<evidence type="ECO:0000313" key="2">
    <source>
        <dbReference type="EMBL" id="MEC1180137.1"/>
    </source>
</evidence>
<evidence type="ECO:0000313" key="3">
    <source>
        <dbReference type="Proteomes" id="UP001344888"/>
    </source>
</evidence>
<keyword evidence="1" id="KW-0812">Transmembrane</keyword>
<evidence type="ECO:0000256" key="1">
    <source>
        <dbReference type="SAM" id="Phobius"/>
    </source>
</evidence>
<feature type="transmembrane region" description="Helical" evidence="1">
    <location>
        <begin position="78"/>
        <end position="95"/>
    </location>
</feature>
<name>A0AAW9NRC5_9BACL</name>
<sequence length="96" mass="10745">MKKYILYGIVLAVGAIVAALILGDIHKTSQIAAGIGGALLILTMLFSGVFVNGDRLRANLATESKEQRERRYKYEEKFLLMSIPCFAVAILFYWLF</sequence>
<proteinExistence type="predicted"/>
<dbReference type="EMBL" id="JARSFG010000022">
    <property type="protein sequence ID" value="MEC1180137.1"/>
    <property type="molecule type" value="Genomic_DNA"/>
</dbReference>
<gene>
    <name evidence="2" type="ORF">P9B03_16665</name>
</gene>
<dbReference type="AlphaFoldDB" id="A0AAW9NRC5"/>
<organism evidence="2 3">
    <name type="scientific">Metasolibacillus meyeri</name>
    <dbReference type="NCBI Taxonomy" id="1071052"/>
    <lineage>
        <taxon>Bacteria</taxon>
        <taxon>Bacillati</taxon>
        <taxon>Bacillota</taxon>
        <taxon>Bacilli</taxon>
        <taxon>Bacillales</taxon>
        <taxon>Caryophanaceae</taxon>
        <taxon>Metasolibacillus</taxon>
    </lineage>
</organism>
<feature type="transmembrane region" description="Helical" evidence="1">
    <location>
        <begin position="5"/>
        <end position="25"/>
    </location>
</feature>
<feature type="transmembrane region" description="Helical" evidence="1">
    <location>
        <begin position="31"/>
        <end position="51"/>
    </location>
</feature>
<reference evidence="2 3" key="1">
    <citation type="submission" date="2023-03" db="EMBL/GenBank/DDBJ databases">
        <title>Bacillus Genome Sequencing.</title>
        <authorList>
            <person name="Dunlap C."/>
        </authorList>
    </citation>
    <scope>NUCLEOTIDE SEQUENCE [LARGE SCALE GENOMIC DNA]</scope>
    <source>
        <strain evidence="2 3">B-59205</strain>
    </source>
</reference>